<dbReference type="GO" id="GO:0051231">
    <property type="term" value="P:spindle elongation"/>
    <property type="evidence" value="ECO:0007669"/>
    <property type="project" value="TreeGrafter"/>
</dbReference>
<dbReference type="OrthoDB" id="3176171at2759"/>
<dbReference type="InterPro" id="IPR036961">
    <property type="entry name" value="Kinesin_motor_dom_sf"/>
</dbReference>
<name>A0A164ZY56_9AGAM</name>
<keyword evidence="4" id="KW-0802">TPR repeat</keyword>
<dbReference type="Proteomes" id="UP000076722">
    <property type="component" value="Unassembled WGS sequence"/>
</dbReference>
<gene>
    <name evidence="9" type="ORF">SISNIDRAFT_448405</name>
</gene>
<feature type="compositionally biased region" description="Low complexity" evidence="7">
    <location>
        <begin position="628"/>
        <end position="639"/>
    </location>
</feature>
<dbReference type="InterPro" id="IPR001752">
    <property type="entry name" value="Kinesin_motor_dom"/>
</dbReference>
<dbReference type="GO" id="GO:0008017">
    <property type="term" value="F:microtubule binding"/>
    <property type="evidence" value="ECO:0007669"/>
    <property type="project" value="InterPro"/>
</dbReference>
<dbReference type="PANTHER" id="PTHR47969:SF9">
    <property type="entry name" value="KINESIN-LIKE PROTEIN"/>
    <property type="match status" value="1"/>
</dbReference>
<dbReference type="Gene3D" id="3.40.850.10">
    <property type="entry name" value="Kinesin motor domain"/>
    <property type="match status" value="1"/>
</dbReference>
<dbReference type="AlphaFoldDB" id="A0A164ZY56"/>
<dbReference type="InterPro" id="IPR027417">
    <property type="entry name" value="P-loop_NTPase"/>
</dbReference>
<comment type="similarity">
    <text evidence="3 5">Belongs to the TRAFAC class myosin-kinesin ATPase superfamily. Kinesin family.</text>
</comment>
<dbReference type="InterPro" id="IPR027640">
    <property type="entry name" value="Kinesin-like_fam"/>
</dbReference>
<dbReference type="STRING" id="1314777.A0A164ZY56"/>
<feature type="compositionally biased region" description="Polar residues" evidence="7">
    <location>
        <begin position="345"/>
        <end position="357"/>
    </location>
</feature>
<keyword evidence="5" id="KW-0493">Microtubule</keyword>
<keyword evidence="3 5" id="KW-0505">Motor protein</keyword>
<keyword evidence="10" id="KW-1185">Reference proteome</keyword>
<keyword evidence="6" id="KW-0175">Coiled coil</keyword>
<dbReference type="PROSITE" id="PS50067">
    <property type="entry name" value="KINESIN_MOTOR_2"/>
    <property type="match status" value="1"/>
</dbReference>
<feature type="compositionally biased region" description="Basic residues" evidence="7">
    <location>
        <begin position="589"/>
        <end position="600"/>
    </location>
</feature>
<keyword evidence="1 3" id="KW-0547">Nucleotide-binding</keyword>
<reference evidence="9 10" key="1">
    <citation type="journal article" date="2016" name="Mol. Biol. Evol.">
        <title>Comparative Genomics of Early-Diverging Mushroom-Forming Fungi Provides Insights into the Origins of Lignocellulose Decay Capabilities.</title>
        <authorList>
            <person name="Nagy L.G."/>
            <person name="Riley R."/>
            <person name="Tritt A."/>
            <person name="Adam C."/>
            <person name="Daum C."/>
            <person name="Floudas D."/>
            <person name="Sun H."/>
            <person name="Yadav J.S."/>
            <person name="Pangilinan J."/>
            <person name="Larsson K.H."/>
            <person name="Matsuura K."/>
            <person name="Barry K."/>
            <person name="Labutti K."/>
            <person name="Kuo R."/>
            <person name="Ohm R.A."/>
            <person name="Bhattacharya S.S."/>
            <person name="Shirouzu T."/>
            <person name="Yoshinaga Y."/>
            <person name="Martin F.M."/>
            <person name="Grigoriev I.V."/>
            <person name="Hibbett D.S."/>
        </authorList>
    </citation>
    <scope>NUCLEOTIDE SEQUENCE [LARGE SCALE GENOMIC DNA]</scope>
    <source>
        <strain evidence="9 10">HHB9708</strain>
    </source>
</reference>
<dbReference type="Pfam" id="PF00225">
    <property type="entry name" value="Kinesin"/>
    <property type="match status" value="1"/>
</dbReference>
<evidence type="ECO:0000313" key="9">
    <source>
        <dbReference type="EMBL" id="KZS98223.1"/>
    </source>
</evidence>
<dbReference type="GO" id="GO:0005524">
    <property type="term" value="F:ATP binding"/>
    <property type="evidence" value="ECO:0007669"/>
    <property type="project" value="UniProtKB-UniRule"/>
</dbReference>
<evidence type="ECO:0000256" key="3">
    <source>
        <dbReference type="PROSITE-ProRule" id="PRU00283"/>
    </source>
</evidence>
<dbReference type="CDD" id="cd00106">
    <property type="entry name" value="KISc"/>
    <property type="match status" value="1"/>
</dbReference>
<dbReference type="PROSITE" id="PS00411">
    <property type="entry name" value="KINESIN_MOTOR_1"/>
    <property type="match status" value="1"/>
</dbReference>
<dbReference type="SMART" id="SM00129">
    <property type="entry name" value="KISc"/>
    <property type="match status" value="1"/>
</dbReference>
<dbReference type="SUPFAM" id="SSF52540">
    <property type="entry name" value="P-loop containing nucleoside triphosphate hydrolases"/>
    <property type="match status" value="1"/>
</dbReference>
<feature type="compositionally biased region" description="Basic and acidic residues" evidence="7">
    <location>
        <begin position="617"/>
        <end position="626"/>
    </location>
</feature>
<dbReference type="PRINTS" id="PR00380">
    <property type="entry name" value="KINESINHEAVY"/>
</dbReference>
<feature type="compositionally biased region" description="Basic residues" evidence="7">
    <location>
        <begin position="563"/>
        <end position="572"/>
    </location>
</feature>
<dbReference type="PANTHER" id="PTHR47969">
    <property type="entry name" value="CHROMOSOME-ASSOCIATED KINESIN KIF4A-RELATED"/>
    <property type="match status" value="1"/>
</dbReference>
<evidence type="ECO:0000313" key="10">
    <source>
        <dbReference type="Proteomes" id="UP000076722"/>
    </source>
</evidence>
<evidence type="ECO:0000256" key="5">
    <source>
        <dbReference type="RuleBase" id="RU000394"/>
    </source>
</evidence>
<sequence length="657" mass="72649">MSSAISVSARLRPWMKGEAQDDCISISETGDAIIVKEGTKGGLKFPFKSCYGQNATQEQIFEKEVRPLLDMVFKGLMVTVFAYGVTSSGKTHTMQGNPDAPGIIPRVVESMIKLKTQMPEAARRVSQFTVSYMEVYKDDVYDLFNRVHCSKLDIRTDGEQTNIPGLIHKPFETIEEFTQIYNTACKARSVASTDLNHASSRSHAILGISGSFYDPTSDKIRMGKINLVDLAGSENNKLTGNDRSRMAESAAINKSLTTLAMVVKALNDKSKDPNARIPYRDSKLTRILKDALGGSSVGVLICNLAPGAKFQADTISTLRFASMAEKIENKPVVNERAAPPPKRVYSQSQAAGPSSLIPQPSFGYQPFGIPSGIPAPRANRRTSAAFPSASTNVGLSEKEIEERINKRVEEEVARRLEEREKALAEQKRREAEEDEEMREVELQMTPGSPAKVTLPSELLDPILKKHADLENELINRLEEVKALEQQYATKHQQPLAEVLSPVSKRKTARAYVALGRDLGDRSDLKGALEMYKKAAVYLPENSNLAERILEIETAIREGVAYQPRKKSRRTSHSARSSASPQVSKDDKKRPRSKGKEKRRGVFGELTNGPLPLLLEWDETKKPEKFHTPKGSQSKSSGSPTDEEWLAAPPRKGRIGKA</sequence>
<organism evidence="9 10">
    <name type="scientific">Sistotremastrum niveocremeum HHB9708</name>
    <dbReference type="NCBI Taxonomy" id="1314777"/>
    <lineage>
        <taxon>Eukaryota</taxon>
        <taxon>Fungi</taxon>
        <taxon>Dikarya</taxon>
        <taxon>Basidiomycota</taxon>
        <taxon>Agaricomycotina</taxon>
        <taxon>Agaricomycetes</taxon>
        <taxon>Sistotremastrales</taxon>
        <taxon>Sistotremastraceae</taxon>
        <taxon>Sertulicium</taxon>
        <taxon>Sertulicium niveocremeum</taxon>
    </lineage>
</organism>
<evidence type="ECO:0000256" key="1">
    <source>
        <dbReference type="ARBA" id="ARBA00022741"/>
    </source>
</evidence>
<proteinExistence type="inferred from homology"/>
<feature type="repeat" description="TPR" evidence="4">
    <location>
        <begin position="508"/>
        <end position="541"/>
    </location>
</feature>
<evidence type="ECO:0000256" key="7">
    <source>
        <dbReference type="SAM" id="MobiDB-lite"/>
    </source>
</evidence>
<keyword evidence="2 3" id="KW-0067">ATP-binding</keyword>
<accession>A0A164ZY56</accession>
<protein>
    <recommendedName>
        <fullName evidence="5">Kinesin-like protein</fullName>
    </recommendedName>
</protein>
<dbReference type="GO" id="GO:0003777">
    <property type="term" value="F:microtubule motor activity"/>
    <property type="evidence" value="ECO:0007669"/>
    <property type="project" value="InterPro"/>
</dbReference>
<dbReference type="GO" id="GO:0007018">
    <property type="term" value="P:microtubule-based movement"/>
    <property type="evidence" value="ECO:0007669"/>
    <property type="project" value="InterPro"/>
</dbReference>
<dbReference type="GO" id="GO:0005875">
    <property type="term" value="C:microtubule associated complex"/>
    <property type="evidence" value="ECO:0007669"/>
    <property type="project" value="TreeGrafter"/>
</dbReference>
<feature type="binding site" evidence="3">
    <location>
        <begin position="84"/>
        <end position="91"/>
    </location>
    <ligand>
        <name>ATP</name>
        <dbReference type="ChEBI" id="CHEBI:30616"/>
    </ligand>
</feature>
<evidence type="ECO:0000256" key="2">
    <source>
        <dbReference type="ARBA" id="ARBA00022840"/>
    </source>
</evidence>
<dbReference type="GO" id="GO:0007052">
    <property type="term" value="P:mitotic spindle organization"/>
    <property type="evidence" value="ECO:0007669"/>
    <property type="project" value="TreeGrafter"/>
</dbReference>
<dbReference type="InterPro" id="IPR019734">
    <property type="entry name" value="TPR_rpt"/>
</dbReference>
<evidence type="ECO:0000259" key="8">
    <source>
        <dbReference type="PROSITE" id="PS50067"/>
    </source>
</evidence>
<feature type="domain" description="Kinesin motor" evidence="8">
    <location>
        <begin position="4"/>
        <end position="327"/>
    </location>
</feature>
<feature type="region of interest" description="Disordered" evidence="7">
    <location>
        <begin position="561"/>
        <end position="657"/>
    </location>
</feature>
<dbReference type="InterPro" id="IPR019821">
    <property type="entry name" value="Kinesin_motor_CS"/>
</dbReference>
<feature type="coiled-coil region" evidence="6">
    <location>
        <begin position="405"/>
        <end position="486"/>
    </location>
</feature>
<dbReference type="PROSITE" id="PS50005">
    <property type="entry name" value="TPR"/>
    <property type="match status" value="1"/>
</dbReference>
<evidence type="ECO:0000256" key="4">
    <source>
        <dbReference type="PROSITE-ProRule" id="PRU00339"/>
    </source>
</evidence>
<evidence type="ECO:0000256" key="6">
    <source>
        <dbReference type="SAM" id="Coils"/>
    </source>
</evidence>
<dbReference type="GO" id="GO:0005874">
    <property type="term" value="C:microtubule"/>
    <property type="evidence" value="ECO:0007669"/>
    <property type="project" value="UniProtKB-KW"/>
</dbReference>
<feature type="region of interest" description="Disordered" evidence="7">
    <location>
        <begin position="336"/>
        <end position="357"/>
    </location>
</feature>
<dbReference type="EMBL" id="KV419395">
    <property type="protein sequence ID" value="KZS98223.1"/>
    <property type="molecule type" value="Genomic_DNA"/>
</dbReference>